<dbReference type="RefSeq" id="WP_155431940.1">
    <property type="nucleotide sequence ID" value="NZ_WNJO01000009.1"/>
</dbReference>
<keyword evidence="2" id="KW-1185">Reference proteome</keyword>
<accession>A0A7X2XVY0</accession>
<dbReference type="EMBL" id="WNJO01000009">
    <property type="protein sequence ID" value="MTV82669.1"/>
    <property type="molecule type" value="Genomic_DNA"/>
</dbReference>
<dbReference type="AlphaFoldDB" id="A0A7X2XVY0"/>
<sequence length="137" mass="15633">MKKWLVLVVSLFIGISTGLFLGGTKADAISSYTTPVAMRGTWYGYDKEYGFWSKIHVTKHSFKYYGSPILKGRHLCVVRGHYHGHTLVAFQYRGHAAATDSYYFGKAIVNGHKRTALIMDRSTAMFHHRVKNYRVVK</sequence>
<name>A0A7X2XVY0_9LACO</name>
<protein>
    <submittedName>
        <fullName evidence="1">Uncharacterized protein</fullName>
    </submittedName>
</protein>
<organism evidence="1 2">
    <name type="scientific">Secundilactobacillus folii</name>
    <dbReference type="NCBI Taxonomy" id="2678357"/>
    <lineage>
        <taxon>Bacteria</taxon>
        <taxon>Bacillati</taxon>
        <taxon>Bacillota</taxon>
        <taxon>Bacilli</taxon>
        <taxon>Lactobacillales</taxon>
        <taxon>Lactobacillaceae</taxon>
        <taxon>Secundilactobacillus</taxon>
    </lineage>
</organism>
<proteinExistence type="predicted"/>
<evidence type="ECO:0000313" key="1">
    <source>
        <dbReference type="EMBL" id="MTV82669.1"/>
    </source>
</evidence>
<reference evidence="1 2" key="1">
    <citation type="submission" date="2019-11" db="EMBL/GenBank/DDBJ databases">
        <title>Lactobacillus sp. nov. CRM56-3, isolated from fermented tea leaves.</title>
        <authorList>
            <person name="Phuengjayaem S."/>
            <person name="Tanasupawat S."/>
        </authorList>
    </citation>
    <scope>NUCLEOTIDE SEQUENCE [LARGE SCALE GENOMIC DNA]</scope>
    <source>
        <strain evidence="1 2">CRM56-3</strain>
    </source>
</reference>
<evidence type="ECO:0000313" key="2">
    <source>
        <dbReference type="Proteomes" id="UP000466388"/>
    </source>
</evidence>
<gene>
    <name evidence="1" type="ORF">GM612_08420</name>
</gene>
<comment type="caution">
    <text evidence="1">The sequence shown here is derived from an EMBL/GenBank/DDBJ whole genome shotgun (WGS) entry which is preliminary data.</text>
</comment>
<dbReference type="Proteomes" id="UP000466388">
    <property type="component" value="Unassembled WGS sequence"/>
</dbReference>